<dbReference type="Gene3D" id="3.40.190.10">
    <property type="entry name" value="Periplasmic binding protein-like II"/>
    <property type="match status" value="1"/>
</dbReference>
<keyword evidence="1" id="KW-0472">Membrane</keyword>
<protein>
    <submittedName>
        <fullName evidence="2">Periplasmic binding protein-like II</fullName>
    </submittedName>
</protein>
<feature type="transmembrane region" description="Helical" evidence="1">
    <location>
        <begin position="556"/>
        <end position="580"/>
    </location>
</feature>
<reference evidence="2 3" key="2">
    <citation type="submission" date="2016-08" db="EMBL/GenBank/DDBJ databases">
        <title>Pervasive Adenine N6-methylation of Active Genes in Fungi.</title>
        <authorList>
            <consortium name="DOE Joint Genome Institute"/>
            <person name="Mondo S.J."/>
            <person name="Dannebaum R.O."/>
            <person name="Kuo R.C."/>
            <person name="Labutti K."/>
            <person name="Haridas S."/>
            <person name="Kuo A."/>
            <person name="Salamov A."/>
            <person name="Ahrendt S.R."/>
            <person name="Lipzen A."/>
            <person name="Sullivan W."/>
            <person name="Andreopoulos W.B."/>
            <person name="Clum A."/>
            <person name="Lindquist E."/>
            <person name="Daum C."/>
            <person name="Ramamoorthy G.K."/>
            <person name="Gryganskyi A."/>
            <person name="Culley D."/>
            <person name="Magnuson J.K."/>
            <person name="James T.Y."/>
            <person name="O'Malley M.A."/>
            <person name="Stajich J.E."/>
            <person name="Spatafora J.W."/>
            <person name="Visel A."/>
            <person name="Grigoriev I.V."/>
        </authorList>
    </citation>
    <scope>NUCLEOTIDE SEQUENCE [LARGE SCALE GENOMIC DNA]</scope>
    <source>
        <strain evidence="2 3">S4</strain>
    </source>
</reference>
<dbReference type="Proteomes" id="UP000193944">
    <property type="component" value="Unassembled WGS sequence"/>
</dbReference>
<keyword evidence="1" id="KW-1133">Transmembrane helix</keyword>
<keyword evidence="1" id="KW-0812">Transmembrane</keyword>
<feature type="transmembrane region" description="Helical" evidence="1">
    <location>
        <begin position="592"/>
        <end position="612"/>
    </location>
</feature>
<dbReference type="STRING" id="1754192.A0A1Y1WRQ0"/>
<feature type="transmembrane region" description="Helical" evidence="1">
    <location>
        <begin position="406"/>
        <end position="429"/>
    </location>
</feature>
<sequence>MTINGLAFAYPDEANYYSLIVNDFNYYSKKNNLDFNFKINILTPNNSTADLKDFNSLMDSLINKKSNKYDLYFYYGIYTKKYGQHLLNLDNKFPKSHLDEYEQNVLKNTCYYNNHLVGLPLTIDLDVMYSNIELLSKYNKTIPKTWDEFIHTGKYIIEEERKRNNTELITYNGLFDDSEEGILLFYEFIHSFRKTNNSPHPKVRSSEYIDSLKMMKNVFTEISSDSEFISNENFIFENFEKGNALFIKYWYSNYTSLYEVTGLPGWKEGISGSVISSYNVGINIYSDEKKINGAVEILKYITSKKIQKKYLIEEEIFSPISDLYNDKEVCKVRDCKVIKSLQPFNVINYDNDINSDEIEIDDYIRNYKEYIYKYIYEGLSLSYALKKIEDITKFYHLFIFSEYSKAGLIILVFFVIATMIMGSSIICLYHEKFKPKLTLLPRNSWILSVCGCFLIMCSILTLYGEVNSFACHIRRTLISTGFIISLFPILHKLACNFPEENIISMWISEHRYKCFFIILSINFILNGVLLSTSYDIKDTIIEDGENFQRCEMKNQFGSLLINILLGYEFAVILWILLFVAMDWNDKILHYEVRVILTMVLLDTLFFVLYDIINYLDIRNFFAYNIIVSSDYFLFAVINYTLTYGYRILTALFSK</sequence>
<feature type="transmembrane region" description="Helical" evidence="1">
    <location>
        <begin position="515"/>
        <end position="536"/>
    </location>
</feature>
<feature type="transmembrane region" description="Helical" evidence="1">
    <location>
        <begin position="445"/>
        <end position="464"/>
    </location>
</feature>
<dbReference type="SUPFAM" id="SSF53850">
    <property type="entry name" value="Periplasmic binding protein-like II"/>
    <property type="match status" value="1"/>
</dbReference>
<gene>
    <name evidence="2" type="ORF">BCR32DRAFT_296565</name>
</gene>
<reference evidence="2 3" key="1">
    <citation type="submission" date="2016-08" db="EMBL/GenBank/DDBJ databases">
        <title>A Parts List for Fungal Cellulosomes Revealed by Comparative Genomics.</title>
        <authorList>
            <consortium name="DOE Joint Genome Institute"/>
            <person name="Haitjema C.H."/>
            <person name="Gilmore S.P."/>
            <person name="Henske J.K."/>
            <person name="Solomon K.V."/>
            <person name="De Groot R."/>
            <person name="Kuo A."/>
            <person name="Mondo S.J."/>
            <person name="Salamov A.A."/>
            <person name="Labutti K."/>
            <person name="Zhao Z."/>
            <person name="Chiniquy J."/>
            <person name="Barry K."/>
            <person name="Brewer H.M."/>
            <person name="Purvine S.O."/>
            <person name="Wright A.T."/>
            <person name="Boxma B."/>
            <person name="Van Alen T."/>
            <person name="Hackstein J.H."/>
            <person name="Baker S.E."/>
            <person name="Grigoriev I.V."/>
            <person name="O'Malley M.A."/>
        </authorList>
    </citation>
    <scope>NUCLEOTIDE SEQUENCE [LARGE SCALE GENOMIC DNA]</scope>
    <source>
        <strain evidence="2 3">S4</strain>
    </source>
</reference>
<dbReference type="OrthoDB" id="2157358at2759"/>
<dbReference type="PANTHER" id="PTHR43649">
    <property type="entry name" value="ARABINOSE-BINDING PROTEIN-RELATED"/>
    <property type="match status" value="1"/>
</dbReference>
<accession>A0A1Y1WRQ0</accession>
<evidence type="ECO:0000256" key="1">
    <source>
        <dbReference type="SAM" id="Phobius"/>
    </source>
</evidence>
<dbReference type="InterPro" id="IPR006059">
    <property type="entry name" value="SBP"/>
</dbReference>
<name>A0A1Y1WRQ0_9FUNG</name>
<dbReference type="EMBL" id="MCFG01000327">
    <property type="protein sequence ID" value="ORX75948.1"/>
    <property type="molecule type" value="Genomic_DNA"/>
</dbReference>
<organism evidence="2 3">
    <name type="scientific">Anaeromyces robustus</name>
    <dbReference type="NCBI Taxonomy" id="1754192"/>
    <lineage>
        <taxon>Eukaryota</taxon>
        <taxon>Fungi</taxon>
        <taxon>Fungi incertae sedis</taxon>
        <taxon>Chytridiomycota</taxon>
        <taxon>Chytridiomycota incertae sedis</taxon>
        <taxon>Neocallimastigomycetes</taxon>
        <taxon>Neocallimastigales</taxon>
        <taxon>Neocallimastigaceae</taxon>
        <taxon>Anaeromyces</taxon>
    </lineage>
</organism>
<dbReference type="InterPro" id="IPR050490">
    <property type="entry name" value="Bact_solute-bd_prot1"/>
</dbReference>
<evidence type="ECO:0000313" key="2">
    <source>
        <dbReference type="EMBL" id="ORX75948.1"/>
    </source>
</evidence>
<keyword evidence="3" id="KW-1185">Reference proteome</keyword>
<dbReference type="Pfam" id="PF01547">
    <property type="entry name" value="SBP_bac_1"/>
    <property type="match status" value="1"/>
</dbReference>
<dbReference type="PANTHER" id="PTHR43649:SF12">
    <property type="entry name" value="DIACETYLCHITOBIOSE BINDING PROTEIN DASA"/>
    <property type="match status" value="1"/>
</dbReference>
<evidence type="ECO:0000313" key="3">
    <source>
        <dbReference type="Proteomes" id="UP000193944"/>
    </source>
</evidence>
<dbReference type="AlphaFoldDB" id="A0A1Y1WRQ0"/>
<proteinExistence type="predicted"/>
<comment type="caution">
    <text evidence="2">The sequence shown here is derived from an EMBL/GenBank/DDBJ whole genome shotgun (WGS) entry which is preliminary data.</text>
</comment>